<dbReference type="Proteomes" id="UP000287033">
    <property type="component" value="Unassembled WGS sequence"/>
</dbReference>
<proteinExistence type="predicted"/>
<sequence length="75" mass="8814">GFKEYTAEDIAEARQAVFDIGHNQLQLDINEEDVLDLLECHAEELTNEDLMELEQQMITFEEEDRDIETPEPKKF</sequence>
<dbReference type="EMBL" id="BEZZ01082359">
    <property type="protein sequence ID" value="GCC42848.1"/>
    <property type="molecule type" value="Genomic_DNA"/>
</dbReference>
<name>A0A401TJP4_CHIPU</name>
<comment type="caution">
    <text evidence="1">The sequence shown here is derived from an EMBL/GenBank/DDBJ whole genome shotgun (WGS) entry which is preliminary data.</text>
</comment>
<organism evidence="1 2">
    <name type="scientific">Chiloscyllium punctatum</name>
    <name type="common">Brownbanded bambooshark</name>
    <name type="synonym">Hemiscyllium punctatum</name>
    <dbReference type="NCBI Taxonomy" id="137246"/>
    <lineage>
        <taxon>Eukaryota</taxon>
        <taxon>Metazoa</taxon>
        <taxon>Chordata</taxon>
        <taxon>Craniata</taxon>
        <taxon>Vertebrata</taxon>
        <taxon>Chondrichthyes</taxon>
        <taxon>Elasmobranchii</taxon>
        <taxon>Galeomorphii</taxon>
        <taxon>Galeoidea</taxon>
        <taxon>Orectolobiformes</taxon>
        <taxon>Hemiscylliidae</taxon>
        <taxon>Chiloscyllium</taxon>
    </lineage>
</organism>
<dbReference type="OrthoDB" id="125347at2759"/>
<accession>A0A401TJP4</accession>
<evidence type="ECO:0000313" key="2">
    <source>
        <dbReference type="Proteomes" id="UP000287033"/>
    </source>
</evidence>
<gene>
    <name evidence="1" type="ORF">chiPu_0026550</name>
</gene>
<dbReference type="AlphaFoldDB" id="A0A401TJP4"/>
<feature type="non-terminal residue" evidence="1">
    <location>
        <position position="1"/>
    </location>
</feature>
<reference evidence="1 2" key="1">
    <citation type="journal article" date="2018" name="Nat. Ecol. Evol.">
        <title>Shark genomes provide insights into elasmobranch evolution and the origin of vertebrates.</title>
        <authorList>
            <person name="Hara Y"/>
            <person name="Yamaguchi K"/>
            <person name="Onimaru K"/>
            <person name="Kadota M"/>
            <person name="Koyanagi M"/>
            <person name="Keeley SD"/>
            <person name="Tatsumi K"/>
            <person name="Tanaka K"/>
            <person name="Motone F"/>
            <person name="Kageyama Y"/>
            <person name="Nozu R"/>
            <person name="Adachi N"/>
            <person name="Nishimura O"/>
            <person name="Nakagawa R"/>
            <person name="Tanegashima C"/>
            <person name="Kiyatake I"/>
            <person name="Matsumoto R"/>
            <person name="Murakumo K"/>
            <person name="Nishida K"/>
            <person name="Terakita A"/>
            <person name="Kuratani S"/>
            <person name="Sato K"/>
            <person name="Hyodo S Kuraku.S."/>
        </authorList>
    </citation>
    <scope>NUCLEOTIDE SEQUENCE [LARGE SCALE GENOMIC DNA]</scope>
</reference>
<evidence type="ECO:0000313" key="1">
    <source>
        <dbReference type="EMBL" id="GCC42848.1"/>
    </source>
</evidence>
<keyword evidence="2" id="KW-1185">Reference proteome</keyword>
<protein>
    <submittedName>
        <fullName evidence="1">Uncharacterized protein</fullName>
    </submittedName>
</protein>